<protein>
    <submittedName>
        <fullName evidence="4">Uncharacterized protein</fullName>
    </submittedName>
</protein>
<dbReference type="PANTHER" id="PTHR33119:SF1">
    <property type="entry name" value="FE2OG DIOXYGENASE DOMAIN-CONTAINING PROTEIN"/>
    <property type="match status" value="1"/>
</dbReference>
<evidence type="ECO:0000256" key="1">
    <source>
        <dbReference type="SAM" id="MobiDB-lite"/>
    </source>
</evidence>
<reference evidence="4" key="1">
    <citation type="submission" date="2022-11" db="EMBL/GenBank/DDBJ databases">
        <authorList>
            <person name="Scott C."/>
            <person name="Bruce N."/>
        </authorList>
    </citation>
    <scope>NUCLEOTIDE SEQUENCE</scope>
</reference>
<sequence length="583" mass="65414">MAHTACKPSQAAAARPRHAYPGLGLNLYHSRSQEPGTYPMGIHQFCYGAATYLLPVRELAMLAVMDLLTDKPEWQRKIYDEAIVDKWRREALAIPDALFFEEIERATGWMGTRDREPPTDSRSLRLLDSDSFDYCVEELRDKAEFTRATGLIPTLDACASVIKSDTAVGPDLKKALREAFCDLIKDQQHDPDYHPSTNDMVQDLVHPSLYPLVFGRTKVILDEVVGVEDAISAWAGKGETIPTPTPAGQSQLGGDASSHINTSPMDEDQDADEWALERRHEKLWEAARWPVHPQVPEYELVDYNAPAGTTLRERFREGGLQIIVKMATIELTPETPHFPEGGWHVEGQMNEHIVGTAIYYLDSENITPSHLSFRMQTGEDHRMLQDCVEQDRYGWLEVVYGTELGADKGVCLQSYGKVETKEGRLLAFPNVFHHRVSPFELADKSKPGHRRIIALWLVDPLTRIISTANVPPQQRDWWLDDALATSDANTKSSPYPQGRSADKTGQRGTGGGVLAGIFDRPGFSTLSQELLGYIRRDLDELELPMTLAEARAHRLELMGERTTIQQGVQREQAECLTLPEFTS</sequence>
<gene>
    <name evidence="4" type="ORF">PPNO1_LOCUS4381</name>
</gene>
<dbReference type="EMBL" id="CALLCH030000012">
    <property type="protein sequence ID" value="CAI4214652.1"/>
    <property type="molecule type" value="Genomic_DNA"/>
</dbReference>
<feature type="domain" description="DUF4246" evidence="2">
    <location>
        <begin position="131"/>
        <end position="243"/>
    </location>
</feature>
<evidence type="ECO:0000313" key="5">
    <source>
        <dbReference type="Proteomes" id="UP000838763"/>
    </source>
</evidence>
<name>A0A9P1H2D4_9PEZI</name>
<dbReference type="PANTHER" id="PTHR33119">
    <property type="entry name" value="IFI3P"/>
    <property type="match status" value="1"/>
</dbReference>
<dbReference type="Proteomes" id="UP000838763">
    <property type="component" value="Unassembled WGS sequence"/>
</dbReference>
<dbReference type="InterPro" id="IPR049207">
    <property type="entry name" value="DUF4246_N"/>
</dbReference>
<evidence type="ECO:0000313" key="4">
    <source>
        <dbReference type="EMBL" id="CAI4214652.1"/>
    </source>
</evidence>
<feature type="compositionally biased region" description="Polar residues" evidence="1">
    <location>
        <begin position="246"/>
        <end position="256"/>
    </location>
</feature>
<dbReference type="InterPro" id="IPR049192">
    <property type="entry name" value="DUF4246_C"/>
</dbReference>
<proteinExistence type="predicted"/>
<organism evidence="4 5">
    <name type="scientific">Parascedosporium putredinis</name>
    <dbReference type="NCBI Taxonomy" id="1442378"/>
    <lineage>
        <taxon>Eukaryota</taxon>
        <taxon>Fungi</taxon>
        <taxon>Dikarya</taxon>
        <taxon>Ascomycota</taxon>
        <taxon>Pezizomycotina</taxon>
        <taxon>Sordariomycetes</taxon>
        <taxon>Hypocreomycetidae</taxon>
        <taxon>Microascales</taxon>
        <taxon>Microascaceae</taxon>
        <taxon>Parascedosporium</taxon>
    </lineage>
</organism>
<evidence type="ECO:0000259" key="2">
    <source>
        <dbReference type="Pfam" id="PF14033"/>
    </source>
</evidence>
<dbReference type="AlphaFoldDB" id="A0A9P1H2D4"/>
<feature type="region of interest" description="Disordered" evidence="1">
    <location>
        <begin position="488"/>
        <end position="508"/>
    </location>
</feature>
<dbReference type="InterPro" id="IPR025340">
    <property type="entry name" value="DUF4246"/>
</dbReference>
<dbReference type="Pfam" id="PF21666">
    <property type="entry name" value="DUF4246_N"/>
    <property type="match status" value="1"/>
</dbReference>
<feature type="domain" description="DUF4246" evidence="3">
    <location>
        <begin position="20"/>
        <end position="90"/>
    </location>
</feature>
<feature type="domain" description="DUF4246" evidence="2">
    <location>
        <begin position="264"/>
        <end position="480"/>
    </location>
</feature>
<keyword evidence="5" id="KW-1185">Reference proteome</keyword>
<evidence type="ECO:0000259" key="3">
    <source>
        <dbReference type="Pfam" id="PF21666"/>
    </source>
</evidence>
<comment type="caution">
    <text evidence="4">The sequence shown here is derived from an EMBL/GenBank/DDBJ whole genome shotgun (WGS) entry which is preliminary data.</text>
</comment>
<accession>A0A9P1H2D4</accession>
<dbReference type="OrthoDB" id="415532at2759"/>
<dbReference type="Pfam" id="PF14033">
    <property type="entry name" value="DUF4246"/>
    <property type="match status" value="2"/>
</dbReference>
<feature type="region of interest" description="Disordered" evidence="1">
    <location>
        <begin position="237"/>
        <end position="256"/>
    </location>
</feature>